<evidence type="ECO:0000256" key="1">
    <source>
        <dbReference type="ARBA" id="ARBA00004651"/>
    </source>
</evidence>
<dbReference type="GO" id="GO:0005886">
    <property type="term" value="C:plasma membrane"/>
    <property type="evidence" value="ECO:0007669"/>
    <property type="project" value="UniProtKB-SubCell"/>
</dbReference>
<gene>
    <name evidence="7" type="ORF">MUB46_20815</name>
</gene>
<protein>
    <submittedName>
        <fullName evidence="7">Branched-chain amino acid ABC transporter permease</fullName>
    </submittedName>
</protein>
<feature type="transmembrane region" description="Helical" evidence="6">
    <location>
        <begin position="162"/>
        <end position="183"/>
    </location>
</feature>
<comment type="caution">
    <text evidence="7">The sequence shown here is derived from an EMBL/GenBank/DDBJ whole genome shotgun (WGS) entry which is preliminary data.</text>
</comment>
<feature type="transmembrane region" description="Helical" evidence="6">
    <location>
        <begin position="61"/>
        <end position="80"/>
    </location>
</feature>
<evidence type="ECO:0000256" key="2">
    <source>
        <dbReference type="ARBA" id="ARBA00022475"/>
    </source>
</evidence>
<evidence type="ECO:0000256" key="6">
    <source>
        <dbReference type="SAM" id="Phobius"/>
    </source>
</evidence>
<dbReference type="EMBL" id="JALIDZ010000011">
    <property type="protein sequence ID" value="MCT8974317.1"/>
    <property type="molecule type" value="Genomic_DNA"/>
</dbReference>
<feature type="transmembrane region" description="Helical" evidence="6">
    <location>
        <begin position="285"/>
        <end position="307"/>
    </location>
</feature>
<name>A0AAW5R4J2_9HYPH</name>
<dbReference type="Pfam" id="PF02653">
    <property type="entry name" value="BPD_transp_2"/>
    <property type="match status" value="1"/>
</dbReference>
<proteinExistence type="predicted"/>
<evidence type="ECO:0000256" key="5">
    <source>
        <dbReference type="ARBA" id="ARBA00023136"/>
    </source>
</evidence>
<feature type="transmembrane region" description="Helical" evidence="6">
    <location>
        <begin position="211"/>
        <end position="231"/>
    </location>
</feature>
<dbReference type="AlphaFoldDB" id="A0AAW5R4J2"/>
<keyword evidence="3 6" id="KW-0812">Transmembrane</keyword>
<sequence length="321" mass="34282">MTGTTSSTVAWAGIAALGLLPLLGLGNYIQHLLILWLLFSLMAISLNLIVGYLGELSFGHAAFFGIGAYASAMSVVFLGYSFWGGLVLAPIVSGLFGLVVGYVALRVKGPQFAILTLGFGAIIHSVCINWMDFTNGPLGITRIPRPEIAWAPWLDFSKAETYYYLVLVVVALFLYFCNALLLSKTGRAILAIRENDVLAAAAGINVFAYKLLAFVLATMMVGIAGSLYAHYMGVITPDLMTLAYMAPMIVMVIVGGKGTVVGPLVGAFVYVALLEVLRASGSMRMLVFAVLLALCVIALPGGVVSLWPRLFGQRAATEKRR</sequence>
<reference evidence="7 8" key="1">
    <citation type="submission" date="2022-04" db="EMBL/GenBank/DDBJ databases">
        <authorList>
            <person name="Ye Y.-Q."/>
            <person name="Du Z.-J."/>
        </authorList>
    </citation>
    <scope>NUCLEOTIDE SEQUENCE [LARGE SCALE GENOMIC DNA]</scope>
    <source>
        <strain evidence="7 8">A6E488</strain>
    </source>
</reference>
<accession>A0AAW5R4J2</accession>
<evidence type="ECO:0000313" key="8">
    <source>
        <dbReference type="Proteomes" id="UP001320898"/>
    </source>
</evidence>
<dbReference type="GO" id="GO:0015658">
    <property type="term" value="F:branched-chain amino acid transmembrane transporter activity"/>
    <property type="evidence" value="ECO:0007669"/>
    <property type="project" value="InterPro"/>
</dbReference>
<keyword evidence="2" id="KW-1003">Cell membrane</keyword>
<dbReference type="PANTHER" id="PTHR30482:SF10">
    <property type="entry name" value="HIGH-AFFINITY BRANCHED-CHAIN AMINO ACID TRANSPORT PROTEIN BRAE"/>
    <property type="match status" value="1"/>
</dbReference>
<keyword evidence="5 6" id="KW-0472">Membrane</keyword>
<evidence type="ECO:0000256" key="3">
    <source>
        <dbReference type="ARBA" id="ARBA00022692"/>
    </source>
</evidence>
<feature type="transmembrane region" description="Helical" evidence="6">
    <location>
        <begin position="34"/>
        <end position="54"/>
    </location>
</feature>
<organism evidence="7 8">
    <name type="scientific">Microbaculum marinisediminis</name>
    <dbReference type="NCBI Taxonomy" id="2931392"/>
    <lineage>
        <taxon>Bacteria</taxon>
        <taxon>Pseudomonadati</taxon>
        <taxon>Pseudomonadota</taxon>
        <taxon>Alphaproteobacteria</taxon>
        <taxon>Hyphomicrobiales</taxon>
        <taxon>Tepidamorphaceae</taxon>
        <taxon>Microbaculum</taxon>
    </lineage>
</organism>
<dbReference type="Proteomes" id="UP001320898">
    <property type="component" value="Unassembled WGS sequence"/>
</dbReference>
<comment type="subcellular location">
    <subcellularLocation>
        <location evidence="1">Cell membrane</location>
        <topology evidence="1">Multi-pass membrane protein</topology>
    </subcellularLocation>
</comment>
<feature type="transmembrane region" description="Helical" evidence="6">
    <location>
        <begin position="243"/>
        <end position="273"/>
    </location>
</feature>
<feature type="transmembrane region" description="Helical" evidence="6">
    <location>
        <begin position="86"/>
        <end position="105"/>
    </location>
</feature>
<dbReference type="PANTHER" id="PTHR30482">
    <property type="entry name" value="HIGH-AFFINITY BRANCHED-CHAIN AMINO ACID TRANSPORT SYSTEM PERMEASE"/>
    <property type="match status" value="1"/>
</dbReference>
<dbReference type="InterPro" id="IPR043428">
    <property type="entry name" value="LivM-like"/>
</dbReference>
<keyword evidence="4 6" id="KW-1133">Transmembrane helix</keyword>
<dbReference type="CDD" id="cd06581">
    <property type="entry name" value="TM_PBP1_LivM_like"/>
    <property type="match status" value="1"/>
</dbReference>
<evidence type="ECO:0000256" key="4">
    <source>
        <dbReference type="ARBA" id="ARBA00022989"/>
    </source>
</evidence>
<dbReference type="InterPro" id="IPR001851">
    <property type="entry name" value="ABC_transp_permease"/>
</dbReference>
<dbReference type="RefSeq" id="WP_261617901.1">
    <property type="nucleotide sequence ID" value="NZ_JALIDZ010000011.1"/>
</dbReference>
<evidence type="ECO:0000313" key="7">
    <source>
        <dbReference type="EMBL" id="MCT8974317.1"/>
    </source>
</evidence>
<keyword evidence="8" id="KW-1185">Reference proteome</keyword>
<feature type="transmembrane region" description="Helical" evidence="6">
    <location>
        <begin position="112"/>
        <end position="131"/>
    </location>
</feature>